<dbReference type="PROSITE" id="PS50011">
    <property type="entry name" value="PROTEIN_KINASE_DOM"/>
    <property type="match status" value="1"/>
</dbReference>
<dbReference type="Proteomes" id="UP000734854">
    <property type="component" value="Unassembled WGS sequence"/>
</dbReference>
<name>A0A8J5GMF8_ZINOF</name>
<evidence type="ECO:0000259" key="1">
    <source>
        <dbReference type="PROSITE" id="PS50011"/>
    </source>
</evidence>
<dbReference type="InterPro" id="IPR001245">
    <property type="entry name" value="Ser-Thr/Tyr_kinase_cat_dom"/>
</dbReference>
<feature type="domain" description="Protein kinase" evidence="1">
    <location>
        <begin position="1"/>
        <end position="120"/>
    </location>
</feature>
<dbReference type="GO" id="GO:0005524">
    <property type="term" value="F:ATP binding"/>
    <property type="evidence" value="ECO:0007669"/>
    <property type="project" value="InterPro"/>
</dbReference>
<dbReference type="InterPro" id="IPR000719">
    <property type="entry name" value="Prot_kinase_dom"/>
</dbReference>
<evidence type="ECO:0000313" key="2">
    <source>
        <dbReference type="EMBL" id="KAG6511202.1"/>
    </source>
</evidence>
<evidence type="ECO:0000313" key="3">
    <source>
        <dbReference type="Proteomes" id="UP000734854"/>
    </source>
</evidence>
<dbReference type="GO" id="GO:0004672">
    <property type="term" value="F:protein kinase activity"/>
    <property type="evidence" value="ECO:0007669"/>
    <property type="project" value="InterPro"/>
</dbReference>
<sequence>MTTTSKMVGTQGCVDPKYCSTLEYNKKSDVFSFEVVLQELIMGQPPILKGVPDEMVFIVERVQEKLKRGNIEAIIDSRLQNIYDINSIWPTAELELLCTADVPSERPTMSEIIAELKESLR</sequence>
<protein>
    <recommendedName>
        <fullName evidence="1">Protein kinase domain-containing protein</fullName>
    </recommendedName>
</protein>
<reference evidence="2 3" key="1">
    <citation type="submission" date="2020-08" db="EMBL/GenBank/DDBJ databases">
        <title>Plant Genome Project.</title>
        <authorList>
            <person name="Zhang R.-G."/>
        </authorList>
    </citation>
    <scope>NUCLEOTIDE SEQUENCE [LARGE SCALE GENOMIC DNA]</scope>
    <source>
        <tissue evidence="2">Rhizome</tissue>
    </source>
</reference>
<dbReference type="PANTHER" id="PTHR45631">
    <property type="entry name" value="OS07G0107800 PROTEIN-RELATED"/>
    <property type="match status" value="1"/>
</dbReference>
<organism evidence="2 3">
    <name type="scientific">Zingiber officinale</name>
    <name type="common">Ginger</name>
    <name type="synonym">Amomum zingiber</name>
    <dbReference type="NCBI Taxonomy" id="94328"/>
    <lineage>
        <taxon>Eukaryota</taxon>
        <taxon>Viridiplantae</taxon>
        <taxon>Streptophyta</taxon>
        <taxon>Embryophyta</taxon>
        <taxon>Tracheophyta</taxon>
        <taxon>Spermatophyta</taxon>
        <taxon>Magnoliopsida</taxon>
        <taxon>Liliopsida</taxon>
        <taxon>Zingiberales</taxon>
        <taxon>Zingiberaceae</taxon>
        <taxon>Zingiber</taxon>
    </lineage>
</organism>
<accession>A0A8J5GMF8</accession>
<comment type="caution">
    <text evidence="2">The sequence shown here is derived from an EMBL/GenBank/DDBJ whole genome shotgun (WGS) entry which is preliminary data.</text>
</comment>
<dbReference type="Gene3D" id="1.10.510.10">
    <property type="entry name" value="Transferase(Phosphotransferase) domain 1"/>
    <property type="match status" value="1"/>
</dbReference>
<gene>
    <name evidence="2" type="ORF">ZIOFF_029258</name>
</gene>
<dbReference type="SUPFAM" id="SSF56112">
    <property type="entry name" value="Protein kinase-like (PK-like)"/>
    <property type="match status" value="1"/>
</dbReference>
<dbReference type="EMBL" id="JACMSC010000008">
    <property type="protein sequence ID" value="KAG6511202.1"/>
    <property type="molecule type" value="Genomic_DNA"/>
</dbReference>
<keyword evidence="3" id="KW-1185">Reference proteome</keyword>
<dbReference type="AlphaFoldDB" id="A0A8J5GMF8"/>
<dbReference type="InterPro" id="IPR011009">
    <property type="entry name" value="Kinase-like_dom_sf"/>
</dbReference>
<proteinExistence type="predicted"/>
<dbReference type="Pfam" id="PF07714">
    <property type="entry name" value="PK_Tyr_Ser-Thr"/>
    <property type="match status" value="1"/>
</dbReference>
<dbReference type="PANTHER" id="PTHR45631:SF202">
    <property type="entry name" value="SENESCENCE-INDUCED RECEPTOR-LIKE SERINE_THREONINE-PROTEIN KINASE"/>
    <property type="match status" value="1"/>
</dbReference>